<dbReference type="InterPro" id="IPR017438">
    <property type="entry name" value="ATP-NAD_kinase_N"/>
</dbReference>
<dbReference type="PROSITE" id="PS50146">
    <property type="entry name" value="DAGK"/>
    <property type="match status" value="1"/>
</dbReference>
<dbReference type="GeneID" id="63788629"/>
<dbReference type="OrthoDB" id="3853857at2759"/>
<dbReference type="GO" id="GO:0005737">
    <property type="term" value="C:cytoplasm"/>
    <property type="evidence" value="ECO:0007669"/>
    <property type="project" value="TreeGrafter"/>
</dbReference>
<dbReference type="STRING" id="56484.A0A1Y2EVZ0"/>
<dbReference type="GO" id="GO:0046512">
    <property type="term" value="P:sphingosine biosynthetic process"/>
    <property type="evidence" value="ECO:0007669"/>
    <property type="project" value="TreeGrafter"/>
</dbReference>
<reference evidence="2 3" key="1">
    <citation type="submission" date="2016-07" db="EMBL/GenBank/DDBJ databases">
        <title>Pervasive Adenine N6-methylation of Active Genes in Fungi.</title>
        <authorList>
            <consortium name="DOE Joint Genome Institute"/>
            <person name="Mondo S.J."/>
            <person name="Dannebaum R.O."/>
            <person name="Kuo R.C."/>
            <person name="Labutti K."/>
            <person name="Haridas S."/>
            <person name="Kuo A."/>
            <person name="Salamov A."/>
            <person name="Ahrendt S.R."/>
            <person name="Lipzen A."/>
            <person name="Sullivan W."/>
            <person name="Andreopoulos W.B."/>
            <person name="Clum A."/>
            <person name="Lindquist E."/>
            <person name="Daum C."/>
            <person name="Ramamoorthy G.K."/>
            <person name="Gryganskyi A."/>
            <person name="Culley D."/>
            <person name="Magnuson J.K."/>
            <person name="James T.Y."/>
            <person name="O'Malley M.A."/>
            <person name="Stajich J.E."/>
            <person name="Spatafora J.W."/>
            <person name="Visel A."/>
            <person name="Grigoriev I.V."/>
        </authorList>
    </citation>
    <scope>NUCLEOTIDE SEQUENCE [LARGE SCALE GENOMIC DNA]</scope>
    <source>
        <strain evidence="2 3">12-1054</strain>
    </source>
</reference>
<keyword evidence="2" id="KW-0808">Transferase</keyword>
<keyword evidence="2" id="KW-0418">Kinase</keyword>
<proteinExistence type="predicted"/>
<organism evidence="2 3">
    <name type="scientific">Protomyces lactucae-debilis</name>
    <dbReference type="NCBI Taxonomy" id="2754530"/>
    <lineage>
        <taxon>Eukaryota</taxon>
        <taxon>Fungi</taxon>
        <taxon>Dikarya</taxon>
        <taxon>Ascomycota</taxon>
        <taxon>Taphrinomycotina</taxon>
        <taxon>Taphrinomycetes</taxon>
        <taxon>Taphrinales</taxon>
        <taxon>Protomycetaceae</taxon>
        <taxon>Protomyces</taxon>
    </lineage>
</organism>
<dbReference type="Proteomes" id="UP000193685">
    <property type="component" value="Unassembled WGS sequence"/>
</dbReference>
<evidence type="ECO:0000313" key="3">
    <source>
        <dbReference type="Proteomes" id="UP000193685"/>
    </source>
</evidence>
<keyword evidence="3" id="KW-1185">Reference proteome</keyword>
<dbReference type="InterPro" id="IPR016064">
    <property type="entry name" value="NAD/diacylglycerol_kinase_sf"/>
</dbReference>
<dbReference type="GO" id="GO:0001727">
    <property type="term" value="F:lipid kinase activity"/>
    <property type="evidence" value="ECO:0007669"/>
    <property type="project" value="TreeGrafter"/>
</dbReference>
<accession>A0A1Y2EVZ0</accession>
<dbReference type="PANTHER" id="PTHR12358:SF31">
    <property type="entry name" value="ACYLGLYCEROL KINASE, MITOCHONDRIAL"/>
    <property type="match status" value="1"/>
</dbReference>
<feature type="domain" description="DAGKc" evidence="1">
    <location>
        <begin position="106"/>
        <end position="244"/>
    </location>
</feature>
<dbReference type="Gene3D" id="2.60.200.40">
    <property type="match status" value="1"/>
</dbReference>
<dbReference type="OMA" id="TMGNFYA"/>
<dbReference type="Pfam" id="PF00781">
    <property type="entry name" value="DAGK_cat"/>
    <property type="match status" value="1"/>
</dbReference>
<sequence length="472" mass="52848">MSIANAQQVHISICNDDLKIYRADNPPARDGHHARVSLDGLLRNCCSVGKPFKERIISLYDVLGLEYKDARLTISYLRLAKKKDLPEHAVDAFTEEAWRAAYRKTQPRKRIKVLLNPFGGTRKARSLWQDFAKPIFEAAQYKIDLQETTHRNHAHEIAAALDVEQYDVLMCISGDGLPHEVFNGLASRPDANRALKLPVAFLPAGSGNGSAKSIYDTHNVVECALAVVKGVETPIDLMSITQGQRRFLSYFSVSFGVIADGDLGTEHMRWMGEARFTVGVLQRIMTRTAYPCTISLDIVQEDKKVIRKEYDTRRDVHRQADNDAKGLPPLKYGTVNDPVPASWRTEEHPKMGCFYAALMPYMSSAACIFPAARPHSGAMDLFSMESDLPFFSALSTVSAVDSAKHYDSKHAYYAKLRGFRLTPHGKEGFISIDGESMPWEPLQAELHPGLGCIITKNGEYYSQWQHSCHNVD</sequence>
<dbReference type="Gene3D" id="3.40.50.10330">
    <property type="entry name" value="Probable inorganic polyphosphate/atp-NAD kinase, domain 1"/>
    <property type="match status" value="1"/>
</dbReference>
<evidence type="ECO:0000259" key="1">
    <source>
        <dbReference type="PROSITE" id="PS50146"/>
    </source>
</evidence>
<dbReference type="AlphaFoldDB" id="A0A1Y2EVZ0"/>
<dbReference type="GO" id="GO:0016773">
    <property type="term" value="F:phosphotransferase activity, alcohol group as acceptor"/>
    <property type="evidence" value="ECO:0007669"/>
    <property type="project" value="UniProtKB-ARBA"/>
</dbReference>
<dbReference type="PANTHER" id="PTHR12358">
    <property type="entry name" value="SPHINGOSINE KINASE"/>
    <property type="match status" value="1"/>
</dbReference>
<dbReference type="SUPFAM" id="SSF111331">
    <property type="entry name" value="NAD kinase/diacylglycerol kinase-like"/>
    <property type="match status" value="1"/>
</dbReference>
<dbReference type="SMART" id="SM00046">
    <property type="entry name" value="DAGKc"/>
    <property type="match status" value="1"/>
</dbReference>
<dbReference type="InterPro" id="IPR001206">
    <property type="entry name" value="Diacylglycerol_kinase_cat_dom"/>
</dbReference>
<dbReference type="RefSeq" id="XP_040722297.1">
    <property type="nucleotide sequence ID" value="XM_040872030.1"/>
</dbReference>
<evidence type="ECO:0000313" key="2">
    <source>
        <dbReference type="EMBL" id="ORY75424.1"/>
    </source>
</evidence>
<gene>
    <name evidence="2" type="ORF">BCR37DRAFT_403756</name>
</gene>
<dbReference type="GO" id="GO:0016020">
    <property type="term" value="C:membrane"/>
    <property type="evidence" value="ECO:0007669"/>
    <property type="project" value="TreeGrafter"/>
</dbReference>
<protein>
    <submittedName>
        <fullName evidence="2">ATP-NAD kinase-like domain-containing protein</fullName>
    </submittedName>
</protein>
<comment type="caution">
    <text evidence="2">The sequence shown here is derived from an EMBL/GenBank/DDBJ whole genome shotgun (WGS) entry which is preliminary data.</text>
</comment>
<name>A0A1Y2EVZ0_PROLT</name>
<dbReference type="EMBL" id="MCFI01000026">
    <property type="protein sequence ID" value="ORY75424.1"/>
    <property type="molecule type" value="Genomic_DNA"/>
</dbReference>
<dbReference type="InterPro" id="IPR050187">
    <property type="entry name" value="Lipid_Phosphate_FormReg"/>
</dbReference>